<sequence>MPSAQKPAGRRRRVSKTISPEDWNAQRENFTKLYVEDNIPLHKCMELMQTNHGFSATRRQYLRKIREWNIDKNVKGTEMRVALRKVLERWIRHGKDTTVEVRGVIITKDQLKRFLRREASKATDPPKKTTPPPAPTPPSYRPDMKRGYQSEHYHPFMELVILHETRIYRDSSLPLDGGYHDLNDHSHNVTSLGLRPSWKIPTPTSGYKILTPKGHAAGLYSPGLYDSYLAKAYNGAPLKESRISIQKDLSVCHETATQPKYNQIEFTSVLKGMPVKFEVDGVPPGPNECILLCSDDFTLSIKTSAQLSRYLFRRYRQALRNAGNLERVLLKEQEMCFNIFEIVAKVCSNFLGDSNHPGGKHAAIFPYVEQDSHRSFGVNFQNVMECPQCGVSTGMHDDSTRNQFRLPPAMPIVASVVSKCAMEQVYNGLVLALNASNTSTPVSEPISAFWNPIYPSDVIIDNPKVLGGKSWKKSCDLADNDTATYGSILVKWKPSIYQRSHYYGFNNGSPSEQSPLPMTRTPSQLSSEEGQESLTTRHSGSNLSLDFSEPAELNLDDEVPDFDADEFMNWLDGNQVRDEDGESEDSEEASPCVYIDAGFTTNINPLAQVLAKAQETGYYKEDRSLFVNMGDITSRMHMEFELDMDFEAHEVW</sequence>
<dbReference type="OrthoDB" id="5986190at2759"/>
<comment type="caution">
    <text evidence="3">The sequence shown here is derived from an EMBL/GenBank/DDBJ whole genome shotgun (WGS) entry which is preliminary data.</text>
</comment>
<dbReference type="AlphaFoldDB" id="S8A0W3"/>
<reference evidence="3 4" key="1">
    <citation type="journal article" date="2013" name="PLoS Genet.">
        <title>Genomic mechanisms accounting for the adaptation to parasitism in nematode-trapping fungi.</title>
        <authorList>
            <person name="Meerupati T."/>
            <person name="Andersson K.M."/>
            <person name="Friman E."/>
            <person name="Kumar D."/>
            <person name="Tunlid A."/>
            <person name="Ahren D."/>
        </authorList>
    </citation>
    <scope>NUCLEOTIDE SEQUENCE [LARGE SCALE GENOMIC DNA]</scope>
    <source>
        <strain evidence="3 4">CBS 200.50</strain>
    </source>
</reference>
<keyword evidence="4" id="KW-1185">Reference proteome</keyword>
<dbReference type="Pfam" id="PF14420">
    <property type="entry name" value="Clr5"/>
    <property type="match status" value="1"/>
</dbReference>
<feature type="region of interest" description="Disordered" evidence="1">
    <location>
        <begin position="117"/>
        <end position="144"/>
    </location>
</feature>
<dbReference type="PANTHER" id="PTHR38788:SF3">
    <property type="entry name" value="CLR5 DOMAIN-CONTAINING PROTEIN"/>
    <property type="match status" value="1"/>
</dbReference>
<reference evidence="4" key="2">
    <citation type="submission" date="2013-04" db="EMBL/GenBank/DDBJ databases">
        <title>Genomic mechanisms accounting for the adaptation to parasitism in nematode-trapping fungi.</title>
        <authorList>
            <person name="Ahren D.G."/>
        </authorList>
    </citation>
    <scope>NUCLEOTIDE SEQUENCE [LARGE SCALE GENOMIC DNA]</scope>
    <source>
        <strain evidence="4">CBS 200.50</strain>
    </source>
</reference>
<gene>
    <name evidence="3" type="ORF">H072_9791</name>
</gene>
<feature type="compositionally biased region" description="Polar residues" evidence="1">
    <location>
        <begin position="536"/>
        <end position="545"/>
    </location>
</feature>
<dbReference type="EMBL" id="AQGS01000844">
    <property type="protein sequence ID" value="EPS36645.1"/>
    <property type="molecule type" value="Genomic_DNA"/>
</dbReference>
<evidence type="ECO:0000259" key="2">
    <source>
        <dbReference type="Pfam" id="PF14420"/>
    </source>
</evidence>
<accession>S8A0W3</accession>
<protein>
    <recommendedName>
        <fullName evidence="2">Clr5 domain-containing protein</fullName>
    </recommendedName>
</protein>
<dbReference type="STRING" id="1284197.S8A0W3"/>
<dbReference type="HOGENOM" id="CLU_459281_0_0_1"/>
<dbReference type="InterPro" id="IPR025676">
    <property type="entry name" value="Clr5_dom"/>
</dbReference>
<evidence type="ECO:0000313" key="4">
    <source>
        <dbReference type="Proteomes" id="UP000015100"/>
    </source>
</evidence>
<feature type="compositionally biased region" description="Pro residues" evidence="1">
    <location>
        <begin position="128"/>
        <end position="140"/>
    </location>
</feature>
<feature type="compositionally biased region" description="Basic and acidic residues" evidence="1">
    <location>
        <begin position="117"/>
        <end position="127"/>
    </location>
</feature>
<dbReference type="PANTHER" id="PTHR38788">
    <property type="entry name" value="CLR5 DOMAIN-CONTAINING PROTEIN"/>
    <property type="match status" value="1"/>
</dbReference>
<feature type="compositionally biased region" description="Polar residues" evidence="1">
    <location>
        <begin position="507"/>
        <end position="522"/>
    </location>
</feature>
<organism evidence="3 4">
    <name type="scientific">Dactylellina haptotyla (strain CBS 200.50)</name>
    <name type="common">Nematode-trapping fungus</name>
    <name type="synonym">Monacrosporium haptotylum</name>
    <dbReference type="NCBI Taxonomy" id="1284197"/>
    <lineage>
        <taxon>Eukaryota</taxon>
        <taxon>Fungi</taxon>
        <taxon>Dikarya</taxon>
        <taxon>Ascomycota</taxon>
        <taxon>Pezizomycotina</taxon>
        <taxon>Orbiliomycetes</taxon>
        <taxon>Orbiliales</taxon>
        <taxon>Orbiliaceae</taxon>
        <taxon>Dactylellina</taxon>
    </lineage>
</organism>
<proteinExistence type="predicted"/>
<feature type="domain" description="Clr5" evidence="2">
    <location>
        <begin position="19"/>
        <end position="72"/>
    </location>
</feature>
<evidence type="ECO:0000256" key="1">
    <source>
        <dbReference type="SAM" id="MobiDB-lite"/>
    </source>
</evidence>
<feature type="region of interest" description="Disordered" evidence="1">
    <location>
        <begin position="507"/>
        <end position="546"/>
    </location>
</feature>
<feature type="compositionally biased region" description="Low complexity" evidence="1">
    <location>
        <begin position="523"/>
        <end position="534"/>
    </location>
</feature>
<evidence type="ECO:0000313" key="3">
    <source>
        <dbReference type="EMBL" id="EPS36645.1"/>
    </source>
</evidence>
<dbReference type="Proteomes" id="UP000015100">
    <property type="component" value="Unassembled WGS sequence"/>
</dbReference>
<dbReference type="eggNOG" id="ENOG502RZNG">
    <property type="taxonomic scope" value="Eukaryota"/>
</dbReference>
<name>S8A0W3_DACHA</name>